<comment type="caution">
    <text evidence="3">The sequence shown here is derived from an EMBL/GenBank/DDBJ whole genome shotgun (WGS) entry which is preliminary data.</text>
</comment>
<dbReference type="EMBL" id="PQIB02000013">
    <property type="protein sequence ID" value="RLM74841.1"/>
    <property type="molecule type" value="Genomic_DNA"/>
</dbReference>
<keyword evidence="4" id="KW-1185">Reference proteome</keyword>
<evidence type="ECO:0000256" key="1">
    <source>
        <dbReference type="SAM" id="MobiDB-lite"/>
    </source>
</evidence>
<dbReference type="AlphaFoldDB" id="A0A3L6Q9L0"/>
<feature type="region of interest" description="Disordered" evidence="1">
    <location>
        <begin position="256"/>
        <end position="284"/>
    </location>
</feature>
<feature type="compositionally biased region" description="Basic and acidic residues" evidence="1">
    <location>
        <begin position="259"/>
        <end position="271"/>
    </location>
</feature>
<evidence type="ECO:0000256" key="2">
    <source>
        <dbReference type="SAM" id="SignalP"/>
    </source>
</evidence>
<gene>
    <name evidence="3" type="ORF">C2845_PM15G19280</name>
</gene>
<reference evidence="4" key="1">
    <citation type="journal article" date="2019" name="Nat. Commun.">
        <title>The genome of broomcorn millet.</title>
        <authorList>
            <person name="Zou C."/>
            <person name="Miki D."/>
            <person name="Li D."/>
            <person name="Tang Q."/>
            <person name="Xiao L."/>
            <person name="Rajput S."/>
            <person name="Deng P."/>
            <person name="Jia W."/>
            <person name="Huang R."/>
            <person name="Zhang M."/>
            <person name="Sun Y."/>
            <person name="Hu J."/>
            <person name="Fu X."/>
            <person name="Schnable P.S."/>
            <person name="Li F."/>
            <person name="Zhang H."/>
            <person name="Feng B."/>
            <person name="Zhu X."/>
            <person name="Liu R."/>
            <person name="Schnable J.C."/>
            <person name="Zhu J.-K."/>
            <person name="Zhang H."/>
        </authorList>
    </citation>
    <scope>NUCLEOTIDE SEQUENCE [LARGE SCALE GENOMIC DNA]</scope>
</reference>
<feature type="chain" id="PRO_5018225550" evidence="2">
    <location>
        <begin position="23"/>
        <end position="284"/>
    </location>
</feature>
<feature type="signal peptide" evidence="2">
    <location>
        <begin position="1"/>
        <end position="22"/>
    </location>
</feature>
<sequence>MVSSVSWWRLCVLLMCETGMKSDIMLCSKIRKTAFRFLTYKGPECFAAAATMMATTKEAKMMCQLLRKICSENDGPFVSSVYTRNRTFGAMIRICEECSAVEGSTGGSTATKLIFDESDDKNPSEKELVNKDKQRNKINNNTKRGLGKLDEAVKQQMAEVIAALQVVQKPVEQEQLTKDKFELAPKFQEVLLRHKADILARQNEMEKSLSYQCRKLDTMFLQKQNHLEQQMQERLNLMEEMNLTKHNEIIQRFDTVAPAKEEEPPKKDEPKFQAFSGKSYSLKR</sequence>
<accession>A0A3L6Q9L0</accession>
<dbReference type="OrthoDB" id="10527106at2759"/>
<keyword evidence="2" id="KW-0732">Signal</keyword>
<protein>
    <submittedName>
        <fullName evidence="3">Uncharacterized protein</fullName>
    </submittedName>
</protein>
<dbReference type="Proteomes" id="UP000275267">
    <property type="component" value="Unassembled WGS sequence"/>
</dbReference>
<evidence type="ECO:0000313" key="3">
    <source>
        <dbReference type="EMBL" id="RLM74841.1"/>
    </source>
</evidence>
<evidence type="ECO:0000313" key="4">
    <source>
        <dbReference type="Proteomes" id="UP000275267"/>
    </source>
</evidence>
<organism evidence="3 4">
    <name type="scientific">Panicum miliaceum</name>
    <name type="common">Proso millet</name>
    <name type="synonym">Broomcorn millet</name>
    <dbReference type="NCBI Taxonomy" id="4540"/>
    <lineage>
        <taxon>Eukaryota</taxon>
        <taxon>Viridiplantae</taxon>
        <taxon>Streptophyta</taxon>
        <taxon>Embryophyta</taxon>
        <taxon>Tracheophyta</taxon>
        <taxon>Spermatophyta</taxon>
        <taxon>Magnoliopsida</taxon>
        <taxon>Liliopsida</taxon>
        <taxon>Poales</taxon>
        <taxon>Poaceae</taxon>
        <taxon>PACMAD clade</taxon>
        <taxon>Panicoideae</taxon>
        <taxon>Panicodae</taxon>
        <taxon>Paniceae</taxon>
        <taxon>Panicinae</taxon>
        <taxon>Panicum</taxon>
        <taxon>Panicum sect. Panicum</taxon>
    </lineage>
</organism>
<name>A0A3L6Q9L0_PANMI</name>
<proteinExistence type="predicted"/>